<keyword evidence="2" id="KW-0808">Transferase</keyword>
<evidence type="ECO:0000313" key="3">
    <source>
        <dbReference type="Proteomes" id="UP000318288"/>
    </source>
</evidence>
<dbReference type="InterPro" id="IPR001296">
    <property type="entry name" value="Glyco_trans_1"/>
</dbReference>
<dbReference type="AlphaFoldDB" id="A0A5C6FG13"/>
<dbReference type="InterPro" id="IPR050194">
    <property type="entry name" value="Glycosyltransferase_grp1"/>
</dbReference>
<feature type="domain" description="Glycosyl transferase family 1" evidence="1">
    <location>
        <begin position="208"/>
        <end position="364"/>
    </location>
</feature>
<name>A0A5C6FG13_9BACT</name>
<dbReference type="Pfam" id="PF00534">
    <property type="entry name" value="Glycos_transf_1"/>
    <property type="match status" value="1"/>
</dbReference>
<keyword evidence="3" id="KW-1185">Reference proteome</keyword>
<proteinExistence type="predicted"/>
<dbReference type="Proteomes" id="UP000318288">
    <property type="component" value="Unassembled WGS sequence"/>
</dbReference>
<dbReference type="EMBL" id="SJPW01000002">
    <property type="protein sequence ID" value="TWU59440.1"/>
    <property type="molecule type" value="Genomic_DNA"/>
</dbReference>
<dbReference type="CDD" id="cd03801">
    <property type="entry name" value="GT4_PimA-like"/>
    <property type="match status" value="1"/>
</dbReference>
<dbReference type="EC" id="2.4.1.250" evidence="2"/>
<dbReference type="SUPFAM" id="SSF53756">
    <property type="entry name" value="UDP-Glycosyltransferase/glycogen phosphorylase"/>
    <property type="match status" value="1"/>
</dbReference>
<dbReference type="GO" id="GO:0102710">
    <property type="term" value="F:D-inositol-3-phosphate glycosyltransferase activity"/>
    <property type="evidence" value="ECO:0007669"/>
    <property type="project" value="UniProtKB-EC"/>
</dbReference>
<dbReference type="PANTHER" id="PTHR45947:SF3">
    <property type="entry name" value="SULFOQUINOVOSYL TRANSFERASE SQD2"/>
    <property type="match status" value="1"/>
</dbReference>
<evidence type="ECO:0000313" key="2">
    <source>
        <dbReference type="EMBL" id="TWU59440.1"/>
    </source>
</evidence>
<dbReference type="RefSeq" id="WP_146457050.1">
    <property type="nucleotide sequence ID" value="NZ_SJPW01000002.1"/>
</dbReference>
<comment type="caution">
    <text evidence="2">The sequence shown here is derived from an EMBL/GenBank/DDBJ whole genome shotgun (WGS) entry which is preliminary data.</text>
</comment>
<dbReference type="Gene3D" id="3.40.50.2000">
    <property type="entry name" value="Glycogen Phosphorylase B"/>
    <property type="match status" value="2"/>
</dbReference>
<sequence>MKSADPIPSPKDAHVVFLVNFVAPNLIAVCQQIASRVGKFTVLSSVAMESNRDWKTEWGDLDVRVQKTWTITRHPKHPGGYQEVNYIHIPLDTLSQLRRLNPDVVVSLELGARTAWSTLYRTLHRQCVHVTTVYASERSESGRGRLRGWLRRRLLRRAPWVTYNGPSCKRLLESFGADPDRMSPWNYAADPNKAYRGPLTPRGDRSSIQLLTVGQLSERKGILPALEQLSKWAIDHPENRLHWNVVGNGPQLETIKAATLPENLTMTLHGHCCPDQIAAQYRDNDMMLFPTLADEWGLVVDESLQSGLPVIGSLHSQSVTTLLTDGIEGMVYDPEVPTSLADALDRLMAMSDEAYARMPSQARQVGETRTPEASAQQFVDAVAFALAAKHVNSKNESRQQPDPVQR</sequence>
<evidence type="ECO:0000259" key="1">
    <source>
        <dbReference type="Pfam" id="PF00534"/>
    </source>
</evidence>
<keyword evidence="2" id="KW-0328">Glycosyltransferase</keyword>
<gene>
    <name evidence="2" type="primary">mshA_1</name>
    <name evidence="2" type="ORF">Poly51_22280</name>
</gene>
<accession>A0A5C6FG13</accession>
<protein>
    <submittedName>
        <fullName evidence="2">D-inositol 3-phosphate glycosyltransferase</fullName>
        <ecNumber evidence="2">2.4.1.250</ecNumber>
    </submittedName>
</protein>
<dbReference type="OrthoDB" id="9795068at2"/>
<dbReference type="PANTHER" id="PTHR45947">
    <property type="entry name" value="SULFOQUINOVOSYL TRANSFERASE SQD2"/>
    <property type="match status" value="1"/>
</dbReference>
<organism evidence="2 3">
    <name type="scientific">Rubripirellula tenax</name>
    <dbReference type="NCBI Taxonomy" id="2528015"/>
    <lineage>
        <taxon>Bacteria</taxon>
        <taxon>Pseudomonadati</taxon>
        <taxon>Planctomycetota</taxon>
        <taxon>Planctomycetia</taxon>
        <taxon>Pirellulales</taxon>
        <taxon>Pirellulaceae</taxon>
        <taxon>Rubripirellula</taxon>
    </lineage>
</organism>
<reference evidence="2 3" key="1">
    <citation type="submission" date="2019-02" db="EMBL/GenBank/DDBJ databases">
        <title>Deep-cultivation of Planctomycetes and their phenomic and genomic characterization uncovers novel biology.</title>
        <authorList>
            <person name="Wiegand S."/>
            <person name="Jogler M."/>
            <person name="Boedeker C."/>
            <person name="Pinto D."/>
            <person name="Vollmers J."/>
            <person name="Rivas-Marin E."/>
            <person name="Kohn T."/>
            <person name="Peeters S.H."/>
            <person name="Heuer A."/>
            <person name="Rast P."/>
            <person name="Oberbeckmann S."/>
            <person name="Bunk B."/>
            <person name="Jeske O."/>
            <person name="Meyerdierks A."/>
            <person name="Storesund J.E."/>
            <person name="Kallscheuer N."/>
            <person name="Luecker S."/>
            <person name="Lage O.M."/>
            <person name="Pohl T."/>
            <person name="Merkel B.J."/>
            <person name="Hornburger P."/>
            <person name="Mueller R.-W."/>
            <person name="Bruemmer F."/>
            <person name="Labrenz M."/>
            <person name="Spormann A.M."/>
            <person name="Op Den Camp H."/>
            <person name="Overmann J."/>
            <person name="Amann R."/>
            <person name="Jetten M.S.M."/>
            <person name="Mascher T."/>
            <person name="Medema M.H."/>
            <person name="Devos D.P."/>
            <person name="Kaster A.-K."/>
            <person name="Ovreas L."/>
            <person name="Rohde M."/>
            <person name="Galperin M.Y."/>
            <person name="Jogler C."/>
        </authorList>
    </citation>
    <scope>NUCLEOTIDE SEQUENCE [LARGE SCALE GENOMIC DNA]</scope>
    <source>
        <strain evidence="2 3">Poly51</strain>
    </source>
</reference>